<evidence type="ECO:0008006" key="4">
    <source>
        <dbReference type="Google" id="ProtNLM"/>
    </source>
</evidence>
<dbReference type="GO" id="GO:0016020">
    <property type="term" value="C:membrane"/>
    <property type="evidence" value="ECO:0007669"/>
    <property type="project" value="InterPro"/>
</dbReference>
<dbReference type="InterPro" id="IPR000462">
    <property type="entry name" value="CDP-OH_P_trans"/>
</dbReference>
<evidence type="ECO:0000256" key="1">
    <source>
        <dbReference type="SAM" id="Phobius"/>
    </source>
</evidence>
<dbReference type="GO" id="GO:0016780">
    <property type="term" value="F:phosphotransferase activity, for other substituted phosphate groups"/>
    <property type="evidence" value="ECO:0007669"/>
    <property type="project" value="InterPro"/>
</dbReference>
<feature type="transmembrane region" description="Helical" evidence="1">
    <location>
        <begin position="178"/>
        <end position="199"/>
    </location>
</feature>
<keyword evidence="1" id="KW-0812">Transmembrane</keyword>
<gene>
    <name evidence="2" type="ORF">A3D77_03360</name>
</gene>
<dbReference type="Proteomes" id="UP000176923">
    <property type="component" value="Unassembled WGS sequence"/>
</dbReference>
<keyword evidence="1" id="KW-1133">Transmembrane helix</keyword>
<dbReference type="EMBL" id="MFJL01000032">
    <property type="protein sequence ID" value="OGG13996.1"/>
    <property type="molecule type" value="Genomic_DNA"/>
</dbReference>
<feature type="transmembrane region" description="Helical" evidence="1">
    <location>
        <begin position="121"/>
        <end position="140"/>
    </location>
</feature>
<evidence type="ECO:0000313" key="2">
    <source>
        <dbReference type="EMBL" id="OGG13996.1"/>
    </source>
</evidence>
<dbReference type="InterPro" id="IPR043130">
    <property type="entry name" value="CDP-OH_PTrfase_TM_dom"/>
</dbReference>
<comment type="caution">
    <text evidence="2">The sequence shown here is derived from an EMBL/GenBank/DDBJ whole genome shotgun (WGS) entry which is preliminary data.</text>
</comment>
<evidence type="ECO:0000313" key="3">
    <source>
        <dbReference type="Proteomes" id="UP000176923"/>
    </source>
</evidence>
<dbReference type="AlphaFoldDB" id="A0A1F5ZNB4"/>
<sequence>MKKKFGTWFLKKWEDRILRKFIVPRLPAWIETYHLTLLTVPEGLLCILGGYLAKWDYSFLWLMNIGVFSQYITDILDGELGRYRNTGLVRWGFYMDHLLDYAFLASILVGYSFITPYEYKWALFLTLAVLGGYFVHNNLYFGATKKFEVAMFGFGTSEARFIFISVNTMLIYFGKVYFIFFLPWILGIVFIGLVVTVLIKQRELWKLDREERKR</sequence>
<organism evidence="2 3">
    <name type="scientific">Candidatus Gottesmanbacteria bacterium RIFCSPHIGHO2_02_FULL_39_11</name>
    <dbReference type="NCBI Taxonomy" id="1798382"/>
    <lineage>
        <taxon>Bacteria</taxon>
        <taxon>Candidatus Gottesmaniibacteriota</taxon>
    </lineage>
</organism>
<name>A0A1F5ZNB4_9BACT</name>
<dbReference type="Gene3D" id="1.20.120.1760">
    <property type="match status" value="1"/>
</dbReference>
<dbReference type="Pfam" id="PF01066">
    <property type="entry name" value="CDP-OH_P_transf"/>
    <property type="match status" value="1"/>
</dbReference>
<proteinExistence type="predicted"/>
<keyword evidence="1" id="KW-0472">Membrane</keyword>
<protein>
    <recommendedName>
        <fullName evidence="4">CDP-alcohol phosphatidyltransferase</fullName>
    </recommendedName>
</protein>
<dbReference type="GO" id="GO:0008654">
    <property type="term" value="P:phospholipid biosynthetic process"/>
    <property type="evidence" value="ECO:0007669"/>
    <property type="project" value="InterPro"/>
</dbReference>
<feature type="transmembrane region" description="Helical" evidence="1">
    <location>
        <begin position="98"/>
        <end position="115"/>
    </location>
</feature>
<dbReference type="STRING" id="1798382.A3D77_03360"/>
<accession>A0A1F5ZNB4</accession>
<reference evidence="2 3" key="1">
    <citation type="journal article" date="2016" name="Nat. Commun.">
        <title>Thousands of microbial genomes shed light on interconnected biogeochemical processes in an aquifer system.</title>
        <authorList>
            <person name="Anantharaman K."/>
            <person name="Brown C.T."/>
            <person name="Hug L.A."/>
            <person name="Sharon I."/>
            <person name="Castelle C.J."/>
            <person name="Probst A.J."/>
            <person name="Thomas B.C."/>
            <person name="Singh A."/>
            <person name="Wilkins M.J."/>
            <person name="Karaoz U."/>
            <person name="Brodie E.L."/>
            <person name="Williams K.H."/>
            <person name="Hubbard S.S."/>
            <person name="Banfield J.F."/>
        </authorList>
    </citation>
    <scope>NUCLEOTIDE SEQUENCE [LARGE SCALE GENOMIC DNA]</scope>
</reference>